<keyword evidence="4" id="KW-1185">Reference proteome</keyword>
<name>A0AAV8WYD5_9CUCU</name>
<proteinExistence type="predicted"/>
<dbReference type="InterPro" id="IPR036388">
    <property type="entry name" value="WH-like_DNA-bd_sf"/>
</dbReference>
<dbReference type="InterPro" id="IPR001766">
    <property type="entry name" value="Fork_head_dom"/>
</dbReference>
<evidence type="ECO:0000256" key="2">
    <source>
        <dbReference type="SAM" id="MobiDB-lite"/>
    </source>
</evidence>
<dbReference type="GO" id="GO:0043565">
    <property type="term" value="F:sequence-specific DNA binding"/>
    <property type="evidence" value="ECO:0007669"/>
    <property type="project" value="InterPro"/>
</dbReference>
<accession>A0AAV8WYD5</accession>
<evidence type="ECO:0000256" key="1">
    <source>
        <dbReference type="ARBA" id="ARBA00023125"/>
    </source>
</evidence>
<feature type="compositionally biased region" description="Basic and acidic residues" evidence="2">
    <location>
        <begin position="1"/>
        <end position="18"/>
    </location>
</feature>
<reference evidence="3" key="1">
    <citation type="journal article" date="2023" name="Insect Mol. Biol.">
        <title>Genome sequencing provides insights into the evolution of gene families encoding plant cell wall-degrading enzymes in longhorned beetles.</title>
        <authorList>
            <person name="Shin N.R."/>
            <person name="Okamura Y."/>
            <person name="Kirsch R."/>
            <person name="Pauchet Y."/>
        </authorList>
    </citation>
    <scope>NUCLEOTIDE SEQUENCE</scope>
    <source>
        <strain evidence="3">RBIC_L_NR</strain>
    </source>
</reference>
<gene>
    <name evidence="3" type="ORF">NQ314_015560</name>
</gene>
<evidence type="ECO:0000313" key="3">
    <source>
        <dbReference type="EMBL" id="KAJ8931489.1"/>
    </source>
</evidence>
<dbReference type="GO" id="GO:0003700">
    <property type="term" value="F:DNA-binding transcription factor activity"/>
    <property type="evidence" value="ECO:0007669"/>
    <property type="project" value="InterPro"/>
</dbReference>
<comment type="caution">
    <text evidence="3">The sequence shown here is derived from an EMBL/GenBank/DDBJ whole genome shotgun (WGS) entry which is preliminary data.</text>
</comment>
<feature type="region of interest" description="Disordered" evidence="2">
    <location>
        <begin position="1"/>
        <end position="26"/>
    </location>
</feature>
<dbReference type="Proteomes" id="UP001162156">
    <property type="component" value="Unassembled WGS sequence"/>
</dbReference>
<dbReference type="Gene3D" id="1.10.10.10">
    <property type="entry name" value="Winged helix-like DNA-binding domain superfamily/Winged helix DNA-binding domain"/>
    <property type="match status" value="1"/>
</dbReference>
<feature type="non-terminal residue" evidence="3">
    <location>
        <position position="1"/>
    </location>
</feature>
<dbReference type="AlphaFoldDB" id="A0AAV8WYD5"/>
<protein>
    <submittedName>
        <fullName evidence="3">Uncharacterized protein</fullName>
    </submittedName>
</protein>
<sequence length="60" mass="6840">FQVPRITEKSLPLKEDGRGVGQSYRYSGPKKPPFTYTELIEYALSEKGELTVSGIYQWIS</sequence>
<dbReference type="EMBL" id="JANEYF010004319">
    <property type="protein sequence ID" value="KAJ8931489.1"/>
    <property type="molecule type" value="Genomic_DNA"/>
</dbReference>
<evidence type="ECO:0000313" key="4">
    <source>
        <dbReference type="Proteomes" id="UP001162156"/>
    </source>
</evidence>
<keyword evidence="1" id="KW-0238">DNA-binding</keyword>
<organism evidence="3 4">
    <name type="scientific">Rhamnusium bicolor</name>
    <dbReference type="NCBI Taxonomy" id="1586634"/>
    <lineage>
        <taxon>Eukaryota</taxon>
        <taxon>Metazoa</taxon>
        <taxon>Ecdysozoa</taxon>
        <taxon>Arthropoda</taxon>
        <taxon>Hexapoda</taxon>
        <taxon>Insecta</taxon>
        <taxon>Pterygota</taxon>
        <taxon>Neoptera</taxon>
        <taxon>Endopterygota</taxon>
        <taxon>Coleoptera</taxon>
        <taxon>Polyphaga</taxon>
        <taxon>Cucujiformia</taxon>
        <taxon>Chrysomeloidea</taxon>
        <taxon>Cerambycidae</taxon>
        <taxon>Lepturinae</taxon>
        <taxon>Rhagiini</taxon>
        <taxon>Rhamnusium</taxon>
    </lineage>
</organism>
<dbReference type="PRINTS" id="PR00053">
    <property type="entry name" value="FORKHEAD"/>
</dbReference>